<dbReference type="EMBL" id="NBAG03000022">
    <property type="protein sequence ID" value="PNI99149.1"/>
    <property type="molecule type" value="Genomic_DNA"/>
</dbReference>
<evidence type="ECO:0000313" key="2">
    <source>
        <dbReference type="EMBL" id="PNI99149.1"/>
    </source>
</evidence>
<evidence type="ECO:0000256" key="1">
    <source>
        <dbReference type="SAM" id="MobiDB-lite"/>
    </source>
</evidence>
<gene>
    <name evidence="2" type="ORF">CK820_G0014434</name>
</gene>
<reference evidence="2" key="1">
    <citation type="submission" date="2017-12" db="EMBL/GenBank/DDBJ databases">
        <title>High-resolution comparative analysis of great ape genomes.</title>
        <authorList>
            <person name="Pollen A."/>
            <person name="Hastie A."/>
            <person name="Hormozdiari F."/>
            <person name="Dougherty M."/>
            <person name="Liu R."/>
            <person name="Chaisson M."/>
            <person name="Hoppe E."/>
            <person name="Hill C."/>
            <person name="Pang A."/>
            <person name="Hillier L."/>
            <person name="Baker C."/>
            <person name="Armstrong J."/>
            <person name="Shendure J."/>
            <person name="Paten B."/>
            <person name="Wilson R."/>
            <person name="Chao H."/>
            <person name="Schneider V."/>
            <person name="Ventura M."/>
            <person name="Kronenberg Z."/>
            <person name="Murali S."/>
            <person name="Gordon D."/>
            <person name="Cantsilieris S."/>
            <person name="Munson K."/>
            <person name="Nelson B."/>
            <person name="Raja A."/>
            <person name="Underwood J."/>
            <person name="Diekhans M."/>
            <person name="Fiddes I."/>
            <person name="Haussler D."/>
            <person name="Eichler E."/>
        </authorList>
    </citation>
    <scope>NUCLEOTIDE SEQUENCE [LARGE SCALE GENOMIC DNA]</scope>
    <source>
        <strain evidence="2">Yerkes chimp pedigree #C0471</strain>
    </source>
</reference>
<organism evidence="2">
    <name type="scientific">Pan troglodytes</name>
    <name type="common">Chimpanzee</name>
    <dbReference type="NCBI Taxonomy" id="9598"/>
    <lineage>
        <taxon>Eukaryota</taxon>
        <taxon>Metazoa</taxon>
        <taxon>Chordata</taxon>
        <taxon>Craniata</taxon>
        <taxon>Vertebrata</taxon>
        <taxon>Euteleostomi</taxon>
        <taxon>Mammalia</taxon>
        <taxon>Eutheria</taxon>
        <taxon>Euarchontoglires</taxon>
        <taxon>Primates</taxon>
        <taxon>Haplorrhini</taxon>
        <taxon>Catarrhini</taxon>
        <taxon>Hominidae</taxon>
        <taxon>Pan</taxon>
    </lineage>
</organism>
<feature type="compositionally biased region" description="Pro residues" evidence="1">
    <location>
        <begin position="90"/>
        <end position="106"/>
    </location>
</feature>
<protein>
    <submittedName>
        <fullName evidence="2">UBAP2 isoform 10</fullName>
    </submittedName>
</protein>
<name>A0A2J8QSA7_PANTR</name>
<feature type="compositionally biased region" description="Polar residues" evidence="1">
    <location>
        <begin position="29"/>
        <end position="40"/>
    </location>
</feature>
<feature type="compositionally biased region" description="Low complexity" evidence="1">
    <location>
        <begin position="41"/>
        <end position="56"/>
    </location>
</feature>
<feature type="non-terminal residue" evidence="2">
    <location>
        <position position="1"/>
    </location>
</feature>
<feature type="region of interest" description="Disordered" evidence="1">
    <location>
        <begin position="1"/>
        <end position="117"/>
    </location>
</feature>
<feature type="compositionally biased region" description="Polar residues" evidence="1">
    <location>
        <begin position="57"/>
        <end position="81"/>
    </location>
</feature>
<comment type="caution">
    <text evidence="2">The sequence shown here is derived from an EMBL/GenBank/DDBJ whole genome shotgun (WGS) entry which is preliminary data.</text>
</comment>
<dbReference type="AlphaFoldDB" id="A0A2J8QSA7"/>
<sequence>HNRVPYQSPVSSSESAPGTIMNGHGGGRSQQTLDTPKTTGPPSALPSVSSLPSTTSCTALLPSTSQHTGDLTSSPLSQLSSMPVWRAPLPTSPQPPSPRQRPPSQVPHPQASACPVA</sequence>
<proteinExistence type="predicted"/>
<accession>A0A2J8QSA7</accession>